<evidence type="ECO:0000313" key="2">
    <source>
        <dbReference type="EMBL" id="KZT73925.1"/>
    </source>
</evidence>
<protein>
    <recommendedName>
        <fullName evidence="4">Chromo domain-containing protein</fullName>
    </recommendedName>
</protein>
<keyword evidence="3" id="KW-1185">Reference proteome</keyword>
<dbReference type="OrthoDB" id="3647690at2759"/>
<feature type="region of interest" description="Disordered" evidence="1">
    <location>
        <begin position="65"/>
        <end position="131"/>
    </location>
</feature>
<reference evidence="2 3" key="1">
    <citation type="journal article" date="2016" name="Mol. Biol. Evol.">
        <title>Comparative Genomics of Early-Diverging Mushroom-Forming Fungi Provides Insights into the Origins of Lignocellulose Decay Capabilities.</title>
        <authorList>
            <person name="Nagy L.G."/>
            <person name="Riley R."/>
            <person name="Tritt A."/>
            <person name="Adam C."/>
            <person name="Daum C."/>
            <person name="Floudas D."/>
            <person name="Sun H."/>
            <person name="Yadav J.S."/>
            <person name="Pangilinan J."/>
            <person name="Larsson K.H."/>
            <person name="Matsuura K."/>
            <person name="Barry K."/>
            <person name="Labutti K."/>
            <person name="Kuo R."/>
            <person name="Ohm R.A."/>
            <person name="Bhattacharya S.S."/>
            <person name="Shirouzu T."/>
            <person name="Yoshinaga Y."/>
            <person name="Martin F.M."/>
            <person name="Grigoriev I.V."/>
            <person name="Hibbett D.S."/>
        </authorList>
    </citation>
    <scope>NUCLEOTIDE SEQUENCE [LARGE SCALE GENOMIC DNA]</scope>
    <source>
        <strain evidence="2 3">L-15889</strain>
    </source>
</reference>
<feature type="compositionally biased region" description="Polar residues" evidence="1">
    <location>
        <begin position="100"/>
        <end position="112"/>
    </location>
</feature>
<name>A0A165TTE8_9APHY</name>
<feature type="compositionally biased region" description="Basic residues" evidence="1">
    <location>
        <begin position="122"/>
        <end position="131"/>
    </location>
</feature>
<feature type="compositionally biased region" description="Basic and acidic residues" evidence="1">
    <location>
        <begin position="84"/>
        <end position="99"/>
    </location>
</feature>
<dbReference type="AlphaFoldDB" id="A0A165TTE8"/>
<dbReference type="Proteomes" id="UP000076727">
    <property type="component" value="Unassembled WGS sequence"/>
</dbReference>
<evidence type="ECO:0000313" key="3">
    <source>
        <dbReference type="Proteomes" id="UP000076727"/>
    </source>
</evidence>
<dbReference type="STRING" id="1314783.A0A165TTE8"/>
<organism evidence="2 3">
    <name type="scientific">Daedalea quercina L-15889</name>
    <dbReference type="NCBI Taxonomy" id="1314783"/>
    <lineage>
        <taxon>Eukaryota</taxon>
        <taxon>Fungi</taxon>
        <taxon>Dikarya</taxon>
        <taxon>Basidiomycota</taxon>
        <taxon>Agaricomycotina</taxon>
        <taxon>Agaricomycetes</taxon>
        <taxon>Polyporales</taxon>
        <taxon>Fomitopsis</taxon>
    </lineage>
</organism>
<gene>
    <name evidence="2" type="ORF">DAEQUDRAFT_721415</name>
</gene>
<dbReference type="EMBL" id="KV429035">
    <property type="protein sequence ID" value="KZT73925.1"/>
    <property type="molecule type" value="Genomic_DNA"/>
</dbReference>
<proteinExistence type="predicted"/>
<evidence type="ECO:0000256" key="1">
    <source>
        <dbReference type="SAM" id="MobiDB-lite"/>
    </source>
</evidence>
<accession>A0A165TTE8</accession>
<evidence type="ECO:0008006" key="4">
    <source>
        <dbReference type="Google" id="ProtNLM"/>
    </source>
</evidence>
<sequence>MNVLTLSSDAAVGEILDIGFLVQWQGINPATGESWKPVWISRDQCPAEMIARWDARKRATGASLDALKRSASPSTPSTPTDSECSVKRGYEQPSKKPKLDTQTAGRTKNSFGRPTYPGFRPFHQKPKPKAHTIARRTVTPDKLADTPKELQAVAEAGASTHWLLDSAISTKSGMTVDITGSSGGHEDCGWYNGEYEGERGAVLSVFNTGNASFSSTARVKIVEFRDGAPSIFAIPVQYLSPVRPERPGQKALVLDGECKGEVAIIREEGSYENEWFVSARNNHFEISGEKLVLYTEVADTV</sequence>